<feature type="compositionally biased region" description="Polar residues" evidence="11">
    <location>
        <begin position="348"/>
        <end position="359"/>
    </location>
</feature>
<comment type="subcellular location">
    <subcellularLocation>
        <location evidence="1">Cell membrane</location>
        <topology evidence="1">Single-pass membrane protein</topology>
    </subcellularLocation>
</comment>
<evidence type="ECO:0000256" key="4">
    <source>
        <dbReference type="ARBA" id="ARBA00022692"/>
    </source>
</evidence>
<feature type="signal peptide" evidence="13">
    <location>
        <begin position="1"/>
        <end position="20"/>
    </location>
</feature>
<keyword evidence="4 12" id="KW-0812">Transmembrane</keyword>
<evidence type="ECO:0000256" key="5">
    <source>
        <dbReference type="ARBA" id="ARBA00022737"/>
    </source>
</evidence>
<evidence type="ECO:0000256" key="9">
    <source>
        <dbReference type="ARBA" id="ARBA00053309"/>
    </source>
</evidence>
<accession>A0A8U1ELM4</accession>
<evidence type="ECO:0000259" key="14">
    <source>
        <dbReference type="PROSITE" id="PS50853"/>
    </source>
</evidence>
<evidence type="ECO:0000256" key="2">
    <source>
        <dbReference type="ARBA" id="ARBA00005399"/>
    </source>
</evidence>
<gene>
    <name evidence="16" type="primary">LOC120058563</name>
</gene>
<feature type="region of interest" description="Disordered" evidence="11">
    <location>
        <begin position="325"/>
        <end position="377"/>
    </location>
</feature>
<dbReference type="OrthoDB" id="9944680at2759"/>
<feature type="chain" id="PRO_5036484418" evidence="13">
    <location>
        <begin position="21"/>
        <end position="405"/>
    </location>
</feature>
<dbReference type="Gene3D" id="2.60.40.10">
    <property type="entry name" value="Immunoglobulins"/>
    <property type="match status" value="2"/>
</dbReference>
<dbReference type="GO" id="GO:0060337">
    <property type="term" value="P:type I interferon-mediated signaling pathway"/>
    <property type="evidence" value="ECO:0007669"/>
    <property type="project" value="UniProtKB-ARBA"/>
</dbReference>
<dbReference type="PANTHER" id="PTHR20859:SF85">
    <property type="entry name" value="INTERFERON ALPHA_BETA RECEPTOR 1 ISOFORM X1"/>
    <property type="match status" value="1"/>
</dbReference>
<sequence length="405" mass="46097">MNVGFALVLLWSLPITNVLAELPQPQNLTLLTLNTQYVLTWDWDQTTTGNAVTFTVEYIAKYKMKRKKWNWSGVCERSTHTRCDLTGSDLYYLGKYMLRVQASADGVNSHWVYIEFCPDKNASLGPPSRVELAPVRNLLDVTISDPLNSTQGSMKEHVPFLDYRILYWSRSDDPQGLKPKVVDSSNNLVTLPELEAWTWYCVMIQSRYYYYNKTSSYTEPQCMQTEGDTPYWQIFLYFLVSMTLCFLLVLLPSYAFFRFYRVLKNTVYPSIQLPAHIQEYLCDSSPGSDMPRLLTADSEAELCCDKLTICPEVLLLDIHVPPPLTAPPSELEQDSGKHIRQDSGDSGIYSTEGGSAQQGRSGGEPIRRDQEVDSWQTLEQVKMEAMGRESADERDLDEGVVDVCV</sequence>
<dbReference type="GO" id="GO:0005886">
    <property type="term" value="C:plasma membrane"/>
    <property type="evidence" value="ECO:0007669"/>
    <property type="project" value="UniProtKB-SubCell"/>
</dbReference>
<evidence type="ECO:0000256" key="8">
    <source>
        <dbReference type="ARBA" id="ARBA00023170"/>
    </source>
</evidence>
<dbReference type="InterPro" id="IPR003961">
    <property type="entry name" value="FN3_dom"/>
</dbReference>
<evidence type="ECO:0000313" key="16">
    <source>
        <dbReference type="RefSeq" id="XP_038863274.1"/>
    </source>
</evidence>
<dbReference type="Proteomes" id="UP000808372">
    <property type="component" value="Chromosome 13"/>
</dbReference>
<dbReference type="PROSITE" id="PS50853">
    <property type="entry name" value="FN3"/>
    <property type="match status" value="1"/>
</dbReference>
<comment type="function">
    <text evidence="9">Together with IFNAR2, forms the heterodimeric receptor for type I interferons (including interferons alpha, beta, epsilon, omega and kappa). Type I interferon binding activates the JAK-STAT signaling cascade, resulting in transcriptional activation or repression of interferon-regulated genes that encode the effectors of the interferon response. Mechanistically, type I interferon-binding brings the IFNAR1 and IFNAR2 subunits into close proximity with one another, driving their associated Janus kinases (JAKs) (TYK2 bound to IFNAR1 and JAK1 bound to IFNAR2) to cross-phosphorylate one another. The activated kinases phosphorylate specific tyrosine residues on the intracellular domains of IFNAR1 and IFNAR2, forming docking sites for the STAT transcription factors. STAT proteins are then phosphorylated by the JAKs, promoting their translocation into the nucleus to regulate expression of interferon-regulated genes.</text>
</comment>
<evidence type="ECO:0000256" key="11">
    <source>
        <dbReference type="SAM" id="MobiDB-lite"/>
    </source>
</evidence>
<dbReference type="InterPro" id="IPR036116">
    <property type="entry name" value="FN3_sf"/>
</dbReference>
<evidence type="ECO:0000256" key="13">
    <source>
        <dbReference type="SAM" id="SignalP"/>
    </source>
</evidence>
<keyword evidence="5" id="KW-0677">Repeat</keyword>
<dbReference type="InterPro" id="IPR013783">
    <property type="entry name" value="Ig-like_fold"/>
</dbReference>
<keyword evidence="15" id="KW-1185">Reference proteome</keyword>
<evidence type="ECO:0000256" key="12">
    <source>
        <dbReference type="SAM" id="Phobius"/>
    </source>
</evidence>
<keyword evidence="6 12" id="KW-1133">Transmembrane helix</keyword>
<reference evidence="16" key="1">
    <citation type="submission" date="2025-08" db="UniProtKB">
        <authorList>
            <consortium name="RefSeq"/>
        </authorList>
    </citation>
    <scope>IDENTIFICATION</scope>
    <source>
        <tissue evidence="16">White muscle</tissue>
    </source>
</reference>
<dbReference type="RefSeq" id="XP_038863274.1">
    <property type="nucleotide sequence ID" value="XM_039007346.1"/>
</dbReference>
<dbReference type="GO" id="GO:0004904">
    <property type="term" value="F:interferon receptor activity"/>
    <property type="evidence" value="ECO:0007669"/>
    <property type="project" value="TreeGrafter"/>
</dbReference>
<dbReference type="GeneID" id="120058563"/>
<proteinExistence type="inferred from homology"/>
<keyword evidence="8" id="KW-0675">Receptor</keyword>
<dbReference type="InterPro" id="IPR050650">
    <property type="entry name" value="Type-II_Cytokine-TF_Rcpt"/>
</dbReference>
<comment type="subunit">
    <text evidence="10">Heterodimer with IFNAR2; forming the receptor for type I interferon.</text>
</comment>
<dbReference type="KEGG" id="snh:120058563"/>
<evidence type="ECO:0000256" key="3">
    <source>
        <dbReference type="ARBA" id="ARBA00022475"/>
    </source>
</evidence>
<dbReference type="SUPFAM" id="SSF49265">
    <property type="entry name" value="Fibronectin type III"/>
    <property type="match status" value="2"/>
</dbReference>
<dbReference type="InterPro" id="IPR015373">
    <property type="entry name" value="Interferon/interleukin_rcp_dom"/>
</dbReference>
<evidence type="ECO:0000256" key="1">
    <source>
        <dbReference type="ARBA" id="ARBA00004162"/>
    </source>
</evidence>
<name>A0A8U1ELM4_SALNM</name>
<dbReference type="AlphaFoldDB" id="A0A8U1ELM4"/>
<evidence type="ECO:0000256" key="6">
    <source>
        <dbReference type="ARBA" id="ARBA00022989"/>
    </source>
</evidence>
<dbReference type="Pfam" id="PF01108">
    <property type="entry name" value="Tissue_fac"/>
    <property type="match status" value="1"/>
</dbReference>
<dbReference type="FunFam" id="2.60.40.10:FF:002256">
    <property type="entry name" value="Interferon alpha/beta receptor 1a"/>
    <property type="match status" value="1"/>
</dbReference>
<comment type="similarity">
    <text evidence="2">Belongs to the type II cytokine receptor family.</text>
</comment>
<feature type="compositionally biased region" description="Basic and acidic residues" evidence="11">
    <location>
        <begin position="334"/>
        <end position="343"/>
    </location>
</feature>
<keyword evidence="3" id="KW-1003">Cell membrane</keyword>
<feature type="domain" description="Fibronectin type-III" evidence="14">
    <location>
        <begin position="126"/>
        <end position="228"/>
    </location>
</feature>
<evidence type="ECO:0000256" key="10">
    <source>
        <dbReference type="ARBA" id="ARBA00062229"/>
    </source>
</evidence>
<dbReference type="PANTHER" id="PTHR20859">
    <property type="entry name" value="INTERFERON/INTERLEUKIN RECEPTOR"/>
    <property type="match status" value="1"/>
</dbReference>
<keyword evidence="7 12" id="KW-0472">Membrane</keyword>
<protein>
    <submittedName>
        <fullName evidence="16">Interferon alpha/beta receptor 1a-like</fullName>
    </submittedName>
</protein>
<organism evidence="15 16">
    <name type="scientific">Salvelinus namaycush</name>
    <name type="common">Lake trout</name>
    <name type="synonym">Salmo namaycush</name>
    <dbReference type="NCBI Taxonomy" id="8040"/>
    <lineage>
        <taxon>Eukaryota</taxon>
        <taxon>Metazoa</taxon>
        <taxon>Chordata</taxon>
        <taxon>Craniata</taxon>
        <taxon>Vertebrata</taxon>
        <taxon>Euteleostomi</taxon>
        <taxon>Actinopterygii</taxon>
        <taxon>Neopterygii</taxon>
        <taxon>Teleostei</taxon>
        <taxon>Protacanthopterygii</taxon>
        <taxon>Salmoniformes</taxon>
        <taxon>Salmonidae</taxon>
        <taxon>Salmoninae</taxon>
        <taxon>Salvelinus</taxon>
    </lineage>
</organism>
<keyword evidence="13" id="KW-0732">Signal</keyword>
<feature type="transmembrane region" description="Helical" evidence="12">
    <location>
        <begin position="231"/>
        <end position="257"/>
    </location>
</feature>
<evidence type="ECO:0000256" key="7">
    <source>
        <dbReference type="ARBA" id="ARBA00023136"/>
    </source>
</evidence>
<dbReference type="Pfam" id="PF09294">
    <property type="entry name" value="Interfer-bind"/>
    <property type="match status" value="1"/>
</dbReference>
<evidence type="ECO:0000313" key="15">
    <source>
        <dbReference type="Proteomes" id="UP000808372"/>
    </source>
</evidence>